<dbReference type="Proteomes" id="UP001299608">
    <property type="component" value="Unassembled WGS sequence"/>
</dbReference>
<keyword evidence="4" id="KW-1185">Reference proteome</keyword>
<dbReference type="EMBL" id="JAKNGE010000023">
    <property type="protein sequence ID" value="MCG4747292.1"/>
    <property type="molecule type" value="Genomic_DNA"/>
</dbReference>
<evidence type="ECO:0000313" key="4">
    <source>
        <dbReference type="Proteomes" id="UP000669239"/>
    </source>
</evidence>
<name>A0AAW5BTU9_9FIRM</name>
<dbReference type="CDD" id="cd23763">
    <property type="entry name" value="ASKHA_ATPase_ROK"/>
    <property type="match status" value="1"/>
</dbReference>
<dbReference type="Pfam" id="PF00480">
    <property type="entry name" value="ROK"/>
    <property type="match status" value="1"/>
</dbReference>
<dbReference type="SUPFAM" id="SSF53067">
    <property type="entry name" value="Actin-like ATPase domain"/>
    <property type="match status" value="1"/>
</dbReference>
<accession>A0AAW5BTU9</accession>
<sequence length="341" mass="35945">MPYYAGIDLGGTKSAACIAEIRGGDIRILKKSKFPTIDHSPQATLLTLNSLLRSLLSDCGIESGNLKAIGISCGGPLDAARGVILSPPNLPAWDHIQVCRWFSEEFKVPAYLENDANACALAEWQFGAGMGTQNMIFLTFGTGFGAGLILGGRLYGGSCGLAGEIGHVRAEQTGPVGYGKEGSYEGFCSGGGIARFARDAIEKQLFHESPRQLLAASEEINAKEICRLADKGDPFCLHIINVCAAKLGQCLAMLIDLLNPDAIVIGSIYERNIDLFLPTIEQTIAQEALPASAARCRILPSALGDGIGDYAAAAVGYMGLGNGQVLGNNQDLAGSENHIRD</sequence>
<proteinExistence type="inferred from homology"/>
<gene>
    <name evidence="3" type="ORF">G5B36_08900</name>
    <name evidence="2" type="ORF">L0N08_17850</name>
</gene>
<dbReference type="AlphaFoldDB" id="A0AAW5BTU9"/>
<comment type="similarity">
    <text evidence="1">Belongs to the ROK (NagC/XylR) family.</text>
</comment>
<protein>
    <submittedName>
        <fullName evidence="2">ROK family protein</fullName>
    </submittedName>
</protein>
<dbReference type="Proteomes" id="UP000669239">
    <property type="component" value="Unassembled WGS sequence"/>
</dbReference>
<evidence type="ECO:0000313" key="3">
    <source>
        <dbReference type="EMBL" id="NSJ48816.1"/>
    </source>
</evidence>
<organism evidence="2 5">
    <name type="scientific">Enterocloster aldenensis</name>
    <dbReference type="NCBI Taxonomy" id="358742"/>
    <lineage>
        <taxon>Bacteria</taxon>
        <taxon>Bacillati</taxon>
        <taxon>Bacillota</taxon>
        <taxon>Clostridia</taxon>
        <taxon>Lachnospirales</taxon>
        <taxon>Lachnospiraceae</taxon>
        <taxon>Enterocloster</taxon>
    </lineage>
</organism>
<reference evidence="2" key="3">
    <citation type="submission" date="2022-01" db="EMBL/GenBank/DDBJ databases">
        <title>Collection of gut derived symbiotic bacterial strains cultured from healthy donors.</title>
        <authorList>
            <person name="Lin H."/>
            <person name="Kohout C."/>
            <person name="Waligurski E."/>
            <person name="Pamer E.G."/>
        </authorList>
    </citation>
    <scope>NUCLEOTIDE SEQUENCE</scope>
    <source>
        <strain evidence="2">DFI.6.55</strain>
    </source>
</reference>
<evidence type="ECO:0000256" key="1">
    <source>
        <dbReference type="ARBA" id="ARBA00006479"/>
    </source>
</evidence>
<dbReference type="RefSeq" id="WP_117561861.1">
    <property type="nucleotide sequence ID" value="NZ_JAAITT010000010.1"/>
</dbReference>
<comment type="caution">
    <text evidence="2">The sequence shown here is derived from an EMBL/GenBank/DDBJ whole genome shotgun (WGS) entry which is preliminary data.</text>
</comment>
<dbReference type="PANTHER" id="PTHR18964:SF149">
    <property type="entry name" value="BIFUNCTIONAL UDP-N-ACETYLGLUCOSAMINE 2-EPIMERASE_N-ACETYLMANNOSAMINE KINASE"/>
    <property type="match status" value="1"/>
</dbReference>
<dbReference type="EMBL" id="JAAITT010000010">
    <property type="protein sequence ID" value="NSJ48816.1"/>
    <property type="molecule type" value="Genomic_DNA"/>
</dbReference>
<dbReference type="Gene3D" id="3.30.420.40">
    <property type="match status" value="2"/>
</dbReference>
<evidence type="ECO:0000313" key="2">
    <source>
        <dbReference type="EMBL" id="MCG4747292.1"/>
    </source>
</evidence>
<evidence type="ECO:0000313" key="5">
    <source>
        <dbReference type="Proteomes" id="UP001299608"/>
    </source>
</evidence>
<reference evidence="3" key="2">
    <citation type="submission" date="2020-02" db="EMBL/GenBank/DDBJ databases">
        <authorList>
            <person name="Littmann E."/>
            <person name="Sorbara M."/>
        </authorList>
    </citation>
    <scope>NUCLEOTIDE SEQUENCE</scope>
    <source>
        <strain evidence="3">MSK.1.17</strain>
    </source>
</reference>
<dbReference type="InterPro" id="IPR043129">
    <property type="entry name" value="ATPase_NBD"/>
</dbReference>
<reference evidence="3 4" key="1">
    <citation type="journal article" date="2020" name="Cell Host Microbe">
        <title>Functional and Genomic Variation between Human-Derived Isolates of Lachnospiraceae Reveals Inter- and Intra-Species Diversity.</title>
        <authorList>
            <person name="Sorbara M.T."/>
            <person name="Littmann E.R."/>
            <person name="Fontana E."/>
            <person name="Moody T.U."/>
            <person name="Kohout C.E."/>
            <person name="Gjonbalaj M."/>
            <person name="Eaton V."/>
            <person name="Seok R."/>
            <person name="Leiner I.M."/>
            <person name="Pamer E.G."/>
        </authorList>
    </citation>
    <scope>NUCLEOTIDE SEQUENCE [LARGE SCALE GENOMIC DNA]</scope>
    <source>
        <strain evidence="3 4">MSK.1.17</strain>
    </source>
</reference>
<dbReference type="InterPro" id="IPR000600">
    <property type="entry name" value="ROK"/>
</dbReference>
<dbReference type="PANTHER" id="PTHR18964">
    <property type="entry name" value="ROK (REPRESSOR, ORF, KINASE) FAMILY"/>
    <property type="match status" value="1"/>
</dbReference>